<organism evidence="1 2">
    <name type="scientific">Ephemerocybe angulata</name>
    <dbReference type="NCBI Taxonomy" id="980116"/>
    <lineage>
        <taxon>Eukaryota</taxon>
        <taxon>Fungi</taxon>
        <taxon>Dikarya</taxon>
        <taxon>Basidiomycota</taxon>
        <taxon>Agaricomycotina</taxon>
        <taxon>Agaricomycetes</taxon>
        <taxon>Agaricomycetidae</taxon>
        <taxon>Agaricales</taxon>
        <taxon>Agaricineae</taxon>
        <taxon>Psathyrellaceae</taxon>
        <taxon>Ephemerocybe</taxon>
    </lineage>
</organism>
<proteinExistence type="predicted"/>
<reference evidence="1 2" key="1">
    <citation type="submission" date="2020-07" db="EMBL/GenBank/DDBJ databases">
        <title>Comparative genomics of pyrophilous fungi reveals a link between fire events and developmental genes.</title>
        <authorList>
            <consortium name="DOE Joint Genome Institute"/>
            <person name="Steindorff A.S."/>
            <person name="Carver A."/>
            <person name="Calhoun S."/>
            <person name="Stillman K."/>
            <person name="Liu H."/>
            <person name="Lipzen A."/>
            <person name="Pangilinan J."/>
            <person name="Labutti K."/>
            <person name="Bruns T.D."/>
            <person name="Grigoriev I.V."/>
        </authorList>
    </citation>
    <scope>NUCLEOTIDE SEQUENCE [LARGE SCALE GENOMIC DNA]</scope>
    <source>
        <strain evidence="1 2">CBS 144469</strain>
    </source>
</reference>
<dbReference type="EMBL" id="JACGCI010000018">
    <property type="protein sequence ID" value="KAF6758656.1"/>
    <property type="molecule type" value="Genomic_DNA"/>
</dbReference>
<evidence type="ECO:0000313" key="1">
    <source>
        <dbReference type="EMBL" id="KAF6758656.1"/>
    </source>
</evidence>
<protein>
    <submittedName>
        <fullName evidence="1">Uncharacterized protein</fullName>
    </submittedName>
</protein>
<sequence>MSTSYRHGDESQRRLSLEKSLEELRRKPDDEDLVVIAKEWARDTWGMTDGKFYFRDGISEGQAYPSTLLVDPEEVRIATQAFLRCLQARRKYHSRFIDSRMASIVAKSEPDVGEKVLACHFLRHACPFGIRPKVPVKDRDASVTSFKWAWMPLSDDCPFESLLSDLSIPPESLGRRDPESGLDPSLSYDEYRTIEGLFVYRTGADSEDAGRGWLCGKSFLRDENMEVLEHIHDVWAGLGPSDILQCEDEFLRTPTDEDLVSIVKDLSMMIWTLPRGGQSFYFTHMKSHLPYREALPVSIREIKETARAYLSCLAERRTFHSAFIQPKIRAIMAQTGLSPHDKIEQCLILRSRSPLAIEARVPFYEDGRLTFRYIWGGARRTVMDVILSDLAVEPIGP</sequence>
<dbReference type="AlphaFoldDB" id="A0A8H6I7A7"/>
<comment type="caution">
    <text evidence="1">The sequence shown here is derived from an EMBL/GenBank/DDBJ whole genome shotgun (WGS) entry which is preliminary data.</text>
</comment>
<gene>
    <name evidence="1" type="ORF">DFP72DRAFT_1064764</name>
</gene>
<name>A0A8H6I7A7_9AGAR</name>
<keyword evidence="2" id="KW-1185">Reference proteome</keyword>
<accession>A0A8H6I7A7</accession>
<evidence type="ECO:0000313" key="2">
    <source>
        <dbReference type="Proteomes" id="UP000521943"/>
    </source>
</evidence>
<dbReference type="Proteomes" id="UP000521943">
    <property type="component" value="Unassembled WGS sequence"/>
</dbReference>